<evidence type="ECO:0000256" key="8">
    <source>
        <dbReference type="RuleBase" id="RU060637"/>
    </source>
</evidence>
<dbReference type="KEGG" id="shab:115603041"/>
<dbReference type="Gene3D" id="1.20.140.150">
    <property type="match status" value="1"/>
</dbReference>
<gene>
    <name evidence="9" type="primary">LOC115603041</name>
</gene>
<dbReference type="GO" id="GO:0005198">
    <property type="term" value="F:structural molecule activity"/>
    <property type="evidence" value="ECO:0007669"/>
    <property type="project" value="InterPro"/>
</dbReference>
<dbReference type="OMA" id="EFFDPQH"/>
<feature type="transmembrane region" description="Helical" evidence="8">
    <location>
        <begin position="153"/>
        <end position="175"/>
    </location>
</feature>
<evidence type="ECO:0000256" key="2">
    <source>
        <dbReference type="ARBA" id="ARBA00022427"/>
    </source>
</evidence>
<keyword evidence="4 8" id="KW-0812">Transmembrane</keyword>
<dbReference type="Ensembl" id="ENSSHBT00005018121.1">
    <property type="protein sequence ID" value="ENSSHBP00005015117.1"/>
    <property type="gene ID" value="ENSSHBG00005013244.1"/>
</dbReference>
<accession>A0A672UM23</accession>
<evidence type="ECO:0000256" key="1">
    <source>
        <dbReference type="ARBA" id="ARBA00008295"/>
    </source>
</evidence>
<keyword evidence="10" id="KW-1185">Reference proteome</keyword>
<name>A0A672UM23_STRHB</name>
<evidence type="ECO:0000256" key="4">
    <source>
        <dbReference type="ARBA" id="ARBA00022692"/>
    </source>
</evidence>
<dbReference type="PROSITE" id="PS01346">
    <property type="entry name" value="CLAUDIN"/>
    <property type="match status" value="1"/>
</dbReference>
<keyword evidence="6 8" id="KW-1133">Transmembrane helix</keyword>
<comment type="similarity">
    <text evidence="1 8">Belongs to the claudin family.</text>
</comment>
<dbReference type="GeneTree" id="ENSGT00940000157650"/>
<proteinExistence type="inferred from homology"/>
<evidence type="ECO:0000313" key="10">
    <source>
        <dbReference type="Proteomes" id="UP000472266"/>
    </source>
</evidence>
<dbReference type="RefSeq" id="XP_030330430.1">
    <property type="nucleotide sequence ID" value="XM_030474570.1"/>
</dbReference>
<reference evidence="9" key="2">
    <citation type="submission" date="2025-09" db="UniProtKB">
        <authorList>
            <consortium name="Ensembl"/>
        </authorList>
    </citation>
    <scope>IDENTIFICATION</scope>
</reference>
<sequence>MTPALGWGVTLGLALGAVGWGLLVASLPHSVWGMAGGQATAVASVAITRGLWNDCATDASGVTSCVPLVSLITLPGYLQGSRLLAVLAALLGVPGLALGGGSGARRSARAAGGALLLLAGLCSLAAAGWFAAATSQEFFDPQHNGVRFEPGPGVLLAGGGGAMAAVGGAVVMAAARGPPRSRSAPPPAASLGDKYVRNAYV</sequence>
<dbReference type="PRINTS" id="PR01077">
    <property type="entry name" value="CLAUDIN"/>
</dbReference>
<dbReference type="InterPro" id="IPR006187">
    <property type="entry name" value="Claudin"/>
</dbReference>
<keyword evidence="3 8" id="KW-1003">Cell membrane</keyword>
<comment type="function">
    <text evidence="8">Claudins function as major constituents of the tight junction complexes that regulate the permeability of epithelia.</text>
</comment>
<feature type="transmembrane region" description="Helical" evidence="8">
    <location>
        <begin position="113"/>
        <end position="133"/>
    </location>
</feature>
<organism evidence="9 10">
    <name type="scientific">Strigops habroptila</name>
    <name type="common">Kakapo</name>
    <dbReference type="NCBI Taxonomy" id="2489341"/>
    <lineage>
        <taxon>Eukaryota</taxon>
        <taxon>Metazoa</taxon>
        <taxon>Chordata</taxon>
        <taxon>Craniata</taxon>
        <taxon>Vertebrata</taxon>
        <taxon>Euteleostomi</taxon>
        <taxon>Archelosauria</taxon>
        <taxon>Archosauria</taxon>
        <taxon>Dinosauria</taxon>
        <taxon>Saurischia</taxon>
        <taxon>Theropoda</taxon>
        <taxon>Coelurosauria</taxon>
        <taxon>Aves</taxon>
        <taxon>Neognathae</taxon>
        <taxon>Neoaves</taxon>
        <taxon>Telluraves</taxon>
        <taxon>Australaves</taxon>
        <taxon>Psittaciformes</taxon>
        <taxon>Psittacidae</taxon>
        <taxon>Strigops</taxon>
    </lineage>
</organism>
<dbReference type="Proteomes" id="UP000472266">
    <property type="component" value="Unplaced"/>
</dbReference>
<feature type="transmembrane region" description="Helical" evidence="8">
    <location>
        <begin position="83"/>
        <end position="101"/>
    </location>
</feature>
<dbReference type="GO" id="GO:0005923">
    <property type="term" value="C:bicellular tight junction"/>
    <property type="evidence" value="ECO:0007669"/>
    <property type="project" value="UniProtKB-SubCell"/>
</dbReference>
<comment type="caution">
    <text evidence="8">Lacks conserved residue(s) required for the propagation of feature annotation.</text>
</comment>
<comment type="subcellular location">
    <subcellularLocation>
        <location evidence="8">Cell junction</location>
        <location evidence="8">Tight junction</location>
    </subcellularLocation>
    <subcellularLocation>
        <location evidence="8">Cell membrane</location>
        <topology evidence="8">Multi-pass membrane protein</topology>
    </subcellularLocation>
</comment>
<dbReference type="OrthoDB" id="10599475at2759"/>
<protein>
    <recommendedName>
        <fullName evidence="8">Claudin</fullName>
    </recommendedName>
</protein>
<dbReference type="InterPro" id="IPR004031">
    <property type="entry name" value="PMP22/EMP/MP20/Claudin"/>
</dbReference>
<evidence type="ECO:0000256" key="6">
    <source>
        <dbReference type="ARBA" id="ARBA00022989"/>
    </source>
</evidence>
<dbReference type="PANTHER" id="PTHR12002">
    <property type="entry name" value="CLAUDIN"/>
    <property type="match status" value="1"/>
</dbReference>
<dbReference type="Pfam" id="PF00822">
    <property type="entry name" value="PMP22_Claudin"/>
    <property type="match status" value="1"/>
</dbReference>
<reference evidence="9" key="1">
    <citation type="submission" date="2025-08" db="UniProtKB">
        <authorList>
            <consortium name="Ensembl"/>
        </authorList>
    </citation>
    <scope>IDENTIFICATION</scope>
</reference>
<dbReference type="InParanoid" id="A0A672UM23"/>
<dbReference type="AlphaFoldDB" id="A0A672UM23"/>
<keyword evidence="5 8" id="KW-0965">Cell junction</keyword>
<evidence type="ECO:0000313" key="9">
    <source>
        <dbReference type="Ensembl" id="ENSSHBP00005015117.1"/>
    </source>
</evidence>
<evidence type="ECO:0000256" key="7">
    <source>
        <dbReference type="ARBA" id="ARBA00023136"/>
    </source>
</evidence>
<keyword evidence="7 8" id="KW-0472">Membrane</keyword>
<dbReference type="GO" id="GO:0005886">
    <property type="term" value="C:plasma membrane"/>
    <property type="evidence" value="ECO:0007669"/>
    <property type="project" value="UniProtKB-SubCell"/>
</dbReference>
<dbReference type="GeneID" id="115603041"/>
<evidence type="ECO:0000256" key="3">
    <source>
        <dbReference type="ARBA" id="ARBA00022475"/>
    </source>
</evidence>
<evidence type="ECO:0000256" key="5">
    <source>
        <dbReference type="ARBA" id="ARBA00022949"/>
    </source>
</evidence>
<dbReference type="InterPro" id="IPR017974">
    <property type="entry name" value="Claudin_CS"/>
</dbReference>
<keyword evidence="2 8" id="KW-0796">Tight junction</keyword>